<dbReference type="AlphaFoldDB" id="A0A178UXQ7"/>
<dbReference type="EMBL" id="LUHQ01000004">
    <property type="protein sequence ID" value="OAO98678.1"/>
    <property type="molecule type" value="Genomic_DNA"/>
</dbReference>
<accession>A0A178UXQ7</accession>
<dbReference type="Proteomes" id="UP000078284">
    <property type="component" value="Chromosome 4"/>
</dbReference>
<comment type="caution">
    <text evidence="1">The sequence shown here is derived from an EMBL/GenBank/DDBJ whole genome shotgun (WGS) entry which is preliminary data.</text>
</comment>
<protein>
    <submittedName>
        <fullName evidence="1">Uncharacterized protein</fullName>
    </submittedName>
</protein>
<organism evidence="1 2">
    <name type="scientific">Arabidopsis thaliana</name>
    <name type="common">Mouse-ear cress</name>
    <dbReference type="NCBI Taxonomy" id="3702"/>
    <lineage>
        <taxon>Eukaryota</taxon>
        <taxon>Viridiplantae</taxon>
        <taxon>Streptophyta</taxon>
        <taxon>Embryophyta</taxon>
        <taxon>Tracheophyta</taxon>
        <taxon>Spermatophyta</taxon>
        <taxon>Magnoliopsida</taxon>
        <taxon>eudicotyledons</taxon>
        <taxon>Gunneridae</taxon>
        <taxon>Pentapetalae</taxon>
        <taxon>rosids</taxon>
        <taxon>malvids</taxon>
        <taxon>Brassicales</taxon>
        <taxon>Brassicaceae</taxon>
        <taxon>Camelineae</taxon>
        <taxon>Arabidopsis</taxon>
    </lineage>
</organism>
<sequence>MLKGSTWDQSILCDATSCLIVNKNGTRSPPGSCVLSLLRNQLRKGLRFHRVCR</sequence>
<evidence type="ECO:0000313" key="1">
    <source>
        <dbReference type="EMBL" id="OAO98678.1"/>
    </source>
</evidence>
<gene>
    <name evidence="1" type="ordered locus">AXX17_At4g42400</name>
</gene>
<proteinExistence type="predicted"/>
<evidence type="ECO:0000313" key="2">
    <source>
        <dbReference type="Proteomes" id="UP000078284"/>
    </source>
</evidence>
<reference evidence="2" key="1">
    <citation type="journal article" date="2016" name="Proc. Natl. Acad. Sci. U.S.A.">
        <title>Chromosome-level assembly of Arabidopsis thaliana Ler reveals the extent of translocation and inversion polymorphisms.</title>
        <authorList>
            <person name="Zapata L."/>
            <person name="Ding J."/>
            <person name="Willing E.M."/>
            <person name="Hartwig B."/>
            <person name="Bezdan D."/>
            <person name="Jiao W.B."/>
            <person name="Patel V."/>
            <person name="Velikkakam James G."/>
            <person name="Koornneef M."/>
            <person name="Ossowski S."/>
            <person name="Schneeberger K."/>
        </authorList>
    </citation>
    <scope>NUCLEOTIDE SEQUENCE [LARGE SCALE GENOMIC DNA]</scope>
    <source>
        <strain evidence="2">cv. Landsberg erecta</strain>
    </source>
</reference>
<name>A0A178UXQ7_ARATH</name>